<protein>
    <recommendedName>
        <fullName evidence="8">JmjC domain-containing protein</fullName>
    </recommendedName>
</protein>
<feature type="repeat" description="ANK" evidence="3">
    <location>
        <begin position="1401"/>
        <end position="1433"/>
    </location>
</feature>
<evidence type="ECO:0000259" key="5">
    <source>
        <dbReference type="PROSITE" id="PS51184"/>
    </source>
</evidence>
<dbReference type="InterPro" id="IPR036770">
    <property type="entry name" value="Ankyrin_rpt-contain_sf"/>
</dbReference>
<proteinExistence type="predicted"/>
<feature type="repeat" description="ANK" evidence="3">
    <location>
        <begin position="1255"/>
        <end position="1287"/>
    </location>
</feature>
<dbReference type="PANTHER" id="PTHR24198:SF165">
    <property type="entry name" value="ANKYRIN REPEAT-CONTAINING PROTEIN-RELATED"/>
    <property type="match status" value="1"/>
</dbReference>
<feature type="repeat" description="ANK" evidence="3">
    <location>
        <begin position="927"/>
        <end position="959"/>
    </location>
</feature>
<dbReference type="Pfam" id="PF02373">
    <property type="entry name" value="JmjC"/>
    <property type="match status" value="1"/>
</dbReference>
<feature type="repeat" description="ANK" evidence="3">
    <location>
        <begin position="852"/>
        <end position="884"/>
    </location>
</feature>
<evidence type="ECO:0000313" key="7">
    <source>
        <dbReference type="Proteomes" id="UP000479190"/>
    </source>
</evidence>
<organism evidence="6 7">
    <name type="scientific">Trichogramma brassicae</name>
    <dbReference type="NCBI Taxonomy" id="86971"/>
    <lineage>
        <taxon>Eukaryota</taxon>
        <taxon>Metazoa</taxon>
        <taxon>Ecdysozoa</taxon>
        <taxon>Arthropoda</taxon>
        <taxon>Hexapoda</taxon>
        <taxon>Insecta</taxon>
        <taxon>Pterygota</taxon>
        <taxon>Neoptera</taxon>
        <taxon>Endopterygota</taxon>
        <taxon>Hymenoptera</taxon>
        <taxon>Apocrita</taxon>
        <taxon>Proctotrupomorpha</taxon>
        <taxon>Chalcidoidea</taxon>
        <taxon>Trichogrammatidae</taxon>
        <taxon>Trichogramma</taxon>
    </lineage>
</organism>
<feature type="repeat" description="ANK" evidence="3">
    <location>
        <begin position="542"/>
        <end position="574"/>
    </location>
</feature>
<accession>A0A6H5IYD1</accession>
<dbReference type="OrthoDB" id="9547406at2759"/>
<dbReference type="EMBL" id="CADCXV010001216">
    <property type="protein sequence ID" value="CAB0042772.1"/>
    <property type="molecule type" value="Genomic_DNA"/>
</dbReference>
<dbReference type="Pfam" id="PF13857">
    <property type="entry name" value="Ank_5"/>
    <property type="match status" value="1"/>
</dbReference>
<keyword evidence="7" id="KW-1185">Reference proteome</keyword>
<dbReference type="SMART" id="SM00558">
    <property type="entry name" value="JmjC"/>
    <property type="match status" value="1"/>
</dbReference>
<reference evidence="6 7" key="1">
    <citation type="submission" date="2020-02" db="EMBL/GenBank/DDBJ databases">
        <authorList>
            <person name="Ferguson B K."/>
        </authorList>
    </citation>
    <scope>NUCLEOTIDE SEQUENCE [LARGE SCALE GENOMIC DNA]</scope>
</reference>
<dbReference type="InterPro" id="IPR003347">
    <property type="entry name" value="JmjC_dom"/>
</dbReference>
<feature type="domain" description="JmjC" evidence="5">
    <location>
        <begin position="105"/>
        <end position="271"/>
    </location>
</feature>
<feature type="repeat" description="ANK" evidence="3">
    <location>
        <begin position="1329"/>
        <end position="1361"/>
    </location>
</feature>
<name>A0A6H5IYD1_9HYME</name>
<dbReference type="PROSITE" id="PS50088">
    <property type="entry name" value="ANK_REPEAT"/>
    <property type="match status" value="8"/>
</dbReference>
<evidence type="ECO:0000256" key="1">
    <source>
        <dbReference type="ARBA" id="ARBA00022737"/>
    </source>
</evidence>
<evidence type="ECO:0000256" key="2">
    <source>
        <dbReference type="ARBA" id="ARBA00023043"/>
    </source>
</evidence>
<dbReference type="PANTHER" id="PTHR24198">
    <property type="entry name" value="ANKYRIN REPEAT AND PROTEIN KINASE DOMAIN-CONTAINING PROTEIN"/>
    <property type="match status" value="1"/>
</dbReference>
<dbReference type="SMART" id="SM00248">
    <property type="entry name" value="ANK"/>
    <property type="match status" value="19"/>
</dbReference>
<feature type="domain" description="JmjN" evidence="4">
    <location>
        <begin position="1"/>
        <end position="23"/>
    </location>
</feature>
<dbReference type="PROSITE" id="PS51183">
    <property type="entry name" value="JMJN"/>
    <property type="match status" value="1"/>
</dbReference>
<dbReference type="Pfam" id="PF12796">
    <property type="entry name" value="Ank_2"/>
    <property type="match status" value="5"/>
</dbReference>
<feature type="repeat" description="ANK" evidence="3">
    <location>
        <begin position="508"/>
        <end position="540"/>
    </location>
</feature>
<dbReference type="PROSITE" id="PS50297">
    <property type="entry name" value="ANK_REP_REGION"/>
    <property type="match status" value="7"/>
</dbReference>
<feature type="repeat" description="ANK" evidence="3">
    <location>
        <begin position="779"/>
        <end position="811"/>
    </location>
</feature>
<evidence type="ECO:0000259" key="4">
    <source>
        <dbReference type="PROSITE" id="PS51183"/>
    </source>
</evidence>
<dbReference type="PRINTS" id="PR01415">
    <property type="entry name" value="ANKYRIN"/>
</dbReference>
<dbReference type="SUPFAM" id="SSF48403">
    <property type="entry name" value="Ankyrin repeat"/>
    <property type="match status" value="3"/>
</dbReference>
<gene>
    <name evidence="6" type="ORF">TBRA_LOCUS14376</name>
</gene>
<dbReference type="Proteomes" id="UP000479190">
    <property type="component" value="Unassembled WGS sequence"/>
</dbReference>
<evidence type="ECO:0008006" key="8">
    <source>
        <dbReference type="Google" id="ProtNLM"/>
    </source>
</evidence>
<evidence type="ECO:0000256" key="3">
    <source>
        <dbReference type="PROSITE-ProRule" id="PRU00023"/>
    </source>
</evidence>
<dbReference type="InterPro" id="IPR002110">
    <property type="entry name" value="Ankyrin_rpt"/>
</dbReference>
<dbReference type="Gene3D" id="1.25.40.20">
    <property type="entry name" value="Ankyrin repeat-containing domain"/>
    <property type="match status" value="7"/>
</dbReference>
<dbReference type="PROSITE" id="PS51184">
    <property type="entry name" value="JMJC"/>
    <property type="match status" value="1"/>
</dbReference>
<evidence type="ECO:0000313" key="6">
    <source>
        <dbReference type="EMBL" id="CAB0042772.1"/>
    </source>
</evidence>
<dbReference type="InterPro" id="IPR003349">
    <property type="entry name" value="JmjN"/>
</dbReference>
<sequence length="1604" mass="183732">MEEKGAHLAGIAKIIPPAEWEPRKSGYKDLGDIIIKRPIVQTVEGSKGVYKTYSTPRKAVSVEKFEVMCKENVNILPEDDAARSYWRSLEKPPRCPPVYGAGVAKSITDSDCEVFNCSKLGTILDEYHPKIEGVHTPYLYFGMYRSMFPWHTEDMDLYSINLVHYGAAKTWYSIPTIFGRKFEQLAASIFPNEAAECQAFLRHKTTLIAPEILEKYGIPCLSTVQNEKEIIITFPYGYHAGFNNGFNCAESVNFASERWIDYAKRATLCCCQPKDSTVCLDMDHFVKKYQPDRYEKWLAGEDDGRHPEHQERSFAGPNSLKIVLDSMNRSFRLLSKRAPDDPAVILHKIMAPYNAVSSDSLLGDKNNAEQIDRLGQVNFEKLKSLREKVNWEIEEERLEFFNELKDLLRKWEGRLPNFLDIFRPEEIDWLLSEVLRNYAVDQFRSLSITEFLIETGYKDQPSLDEDGKPILRRTTAVHWADKIKLRDYGRHLFDKIYNRFDVNYIDESGYTHFHIACRNGYTNHVGRFLESGQDPNIIVESTGDSPLHFALNWGYKNVAMMLLKKGADVNLANRDGITALHLISKPDHFDSSNGFFKIPTYNKKLFKIIEDRHQSMQVQVRDNSGRTPLEWAVAGFIPEAVDAFLEHGADLSSFVFPTESQFEERLKLMGETNGTGFKLRLVCGVMATFECLNKRGYELDRNDAWTIMKFFINYKVFRSSSDQDKKFANEDSVDLEKRWDFRDYDAFYDVDDGDDLIESFFKICDEKNQPVRIDTRDESGNTLLHWAMRHAYKKTSELLLRRGADPNSTNADGCTALHVVCRFYYEYDLTKMLFELSNDEYQPVRLDVRDNLGNTPLHVALEWGGKEVPLMLLERGADINLANEDGATPLHVICESEFDDNGDFVRAFFKIIEDERRSVRVNAQNKFGDTPLHLALVEKHKKLVKLLLENDADANLANAEGSTALHVACHGYEQDDLAEMLFEFSNDKYRPLRVDAMDKMDRTPLQWAVLNLLLNTIDVLLNNGADLAKFVFPTANQFSEEFEARQHKHWLIFDLELLSGTLDVVRLLRKRGYELERSDALTIMDVFAGHGLLKNSADLEERWYKNEEFAREADKIMTSMGLSFYELTLLVYERLARTFCQPWALDSLLTLTGYRLPILTMTTFNDASLELEAVEKVSDRQLQAALNSGNKKKIESWLRSGASPNFADKNGMTPLHIICQREEPFYGQNLKLAELFFKINGELNQLVQLDARNKVGDTPMNLALKRGHKKMFELLLRRGANPNLANKYGMTPLHNYCGMRDASDDFLEMWLKICDKKLYPVQIDAQEKNGNTPLLYALVCRQKKIAEFLLSNGADPNLGNNSGCTPLHLTCISCPSEFLEMIFKNRDDKHQPVLVDSRDEDGNTALHLSLERGKKEAAELLLRKGADPNVVNEMGSTPLHMICMREDDDDNAGLAEMFFKINDELNQLVEIDGKDKSGRTSLQYAVARLLPNTVDVLLTHGADFSKFIFPTADEFDKGFEAQDSKHRLQFNLKLMSGTLDVVGRLRQRGYELARSDALTIMDALAKRGLLKKSADLEERWSRDTRQNEKLMRAVLHRQDSCKNH</sequence>
<dbReference type="SUPFAM" id="SSF51197">
    <property type="entry name" value="Clavaminate synthase-like"/>
    <property type="match status" value="1"/>
</dbReference>
<keyword evidence="1" id="KW-0677">Repeat</keyword>
<keyword evidence="2 3" id="KW-0040">ANK repeat</keyword>
<dbReference type="Gene3D" id="2.60.120.650">
    <property type="entry name" value="Cupin"/>
    <property type="match status" value="1"/>
</dbReference>